<feature type="coiled-coil region" evidence="1">
    <location>
        <begin position="282"/>
        <end position="323"/>
    </location>
</feature>
<evidence type="ECO:0000313" key="2">
    <source>
        <dbReference type="EMBL" id="CUX78133.1"/>
    </source>
</evidence>
<dbReference type="AlphaFoldDB" id="A0A160VSP4"/>
<reference evidence="3" key="1">
    <citation type="submission" date="2016-01" db="EMBL/GenBank/DDBJ databases">
        <authorList>
            <person name="Vorgias C.E."/>
        </authorList>
    </citation>
    <scope>NUCLEOTIDE SEQUENCE [LARGE SCALE GENOMIC DNA]</scope>
</reference>
<organism evidence="2 3">
    <name type="scientific">Thermococcus chitonophagus</name>
    <dbReference type="NCBI Taxonomy" id="54262"/>
    <lineage>
        <taxon>Archaea</taxon>
        <taxon>Methanobacteriati</taxon>
        <taxon>Methanobacteriota</taxon>
        <taxon>Thermococci</taxon>
        <taxon>Thermococcales</taxon>
        <taxon>Thermococcaceae</taxon>
        <taxon>Thermococcus</taxon>
    </lineage>
</organism>
<evidence type="ECO:0000256" key="1">
    <source>
        <dbReference type="SAM" id="Coils"/>
    </source>
</evidence>
<dbReference type="KEGG" id="tch:CHITON_1354"/>
<gene>
    <name evidence="2" type="ORF">CHITON_1354</name>
</gene>
<dbReference type="RefSeq" id="WP_331711177.1">
    <property type="nucleotide sequence ID" value="NZ_CP015193.1"/>
</dbReference>
<keyword evidence="1" id="KW-0175">Coiled coil</keyword>
<dbReference type="Proteomes" id="UP000093069">
    <property type="component" value="Chromosome I"/>
</dbReference>
<protein>
    <submittedName>
        <fullName evidence="2">Uncharacterized protein</fullName>
    </submittedName>
</protein>
<feature type="coiled-coil region" evidence="1">
    <location>
        <begin position="57"/>
        <end position="116"/>
    </location>
</feature>
<evidence type="ECO:0000313" key="3">
    <source>
        <dbReference type="Proteomes" id="UP000093069"/>
    </source>
</evidence>
<dbReference type="GeneID" id="33323036"/>
<proteinExistence type="predicted"/>
<sequence>MGDNMFGGRKEERANWAFFQEHYPEVVEGLKELREWESVKSALADSERLGDYSILALAALVAMKRELSQDIDEIREKVYSLFSKLDGLRTDTDNNFKKIEKEIEALKEAIDELDRRTLVVSNLERVLPRITEIEERMMSYPLEVAESIEKRVRERVERRIEDIVMEKLNEKVKELEMKANSTTPEVIKEIISKYDSLIKENIELRKKLEVREKAIKDLREKLAKLQEGVKEVEAIERKVEEYGKLAEELKEIKIRLAKITGSYDVKEALRIIERNYIPKSKVEELAKTVKALMKENEDLKKENERLKKELERITQAVKMLVEEGIIEAETSQEE</sequence>
<feature type="coiled-coil region" evidence="1">
    <location>
        <begin position="158"/>
        <end position="255"/>
    </location>
</feature>
<dbReference type="Gene3D" id="1.10.287.1490">
    <property type="match status" value="1"/>
</dbReference>
<dbReference type="Gene3D" id="1.20.5.170">
    <property type="match status" value="1"/>
</dbReference>
<accession>A0A160VSP4</accession>
<name>A0A160VSP4_9EURY</name>
<dbReference type="EMBL" id="LN999010">
    <property type="protein sequence ID" value="CUX78133.1"/>
    <property type="molecule type" value="Genomic_DNA"/>
</dbReference>